<feature type="transmembrane region" description="Helical" evidence="1">
    <location>
        <begin position="15"/>
        <end position="35"/>
    </location>
</feature>
<feature type="transmembrane region" description="Helical" evidence="1">
    <location>
        <begin position="397"/>
        <end position="413"/>
    </location>
</feature>
<evidence type="ECO:0000313" key="3">
    <source>
        <dbReference type="Proteomes" id="UP000430295"/>
    </source>
</evidence>
<gene>
    <name evidence="2" type="ORF">GMC75_06865</name>
</gene>
<evidence type="ECO:0000256" key="1">
    <source>
        <dbReference type="SAM" id="Phobius"/>
    </source>
</evidence>
<keyword evidence="1" id="KW-0812">Transmembrane</keyword>
<accession>A0A6I3P514</accession>
<dbReference type="EMBL" id="WMYS01000003">
    <property type="protein sequence ID" value="MTR41399.1"/>
    <property type="molecule type" value="Genomic_DNA"/>
</dbReference>
<feature type="transmembrane region" description="Helical" evidence="1">
    <location>
        <begin position="68"/>
        <end position="85"/>
    </location>
</feature>
<proteinExistence type="predicted"/>
<organism evidence="2 3">
    <name type="scientific">Streptococcus parasanguinis</name>
    <dbReference type="NCBI Taxonomy" id="1318"/>
    <lineage>
        <taxon>Bacteria</taxon>
        <taxon>Bacillati</taxon>
        <taxon>Bacillota</taxon>
        <taxon>Bacilli</taxon>
        <taxon>Lactobacillales</taxon>
        <taxon>Streptococcaceae</taxon>
        <taxon>Streptococcus</taxon>
    </lineage>
</organism>
<keyword evidence="1" id="KW-0472">Membrane</keyword>
<feature type="transmembrane region" description="Helical" evidence="1">
    <location>
        <begin position="97"/>
        <end position="118"/>
    </location>
</feature>
<feature type="transmembrane region" description="Helical" evidence="1">
    <location>
        <begin position="202"/>
        <end position="235"/>
    </location>
</feature>
<keyword evidence="1" id="KW-1133">Transmembrane helix</keyword>
<feature type="transmembrane region" description="Helical" evidence="1">
    <location>
        <begin position="139"/>
        <end position="157"/>
    </location>
</feature>
<evidence type="ECO:0000313" key="2">
    <source>
        <dbReference type="EMBL" id="MTR41399.1"/>
    </source>
</evidence>
<dbReference type="Proteomes" id="UP000430295">
    <property type="component" value="Unassembled WGS sequence"/>
</dbReference>
<feature type="transmembrane region" description="Helical" evidence="1">
    <location>
        <begin position="241"/>
        <end position="259"/>
    </location>
</feature>
<feature type="transmembrane region" description="Helical" evidence="1">
    <location>
        <begin position="177"/>
        <end position="195"/>
    </location>
</feature>
<protein>
    <submittedName>
        <fullName evidence="2">Polymerase</fullName>
    </submittedName>
</protein>
<dbReference type="AlphaFoldDB" id="A0A6I3P514"/>
<reference evidence="2 3" key="1">
    <citation type="journal article" date="2019" name="Nat. Med.">
        <title>A library of human gut bacterial isolates paired with longitudinal multiomics data enables mechanistic microbiome research.</title>
        <authorList>
            <person name="Poyet M."/>
            <person name="Groussin M."/>
            <person name="Gibbons S.M."/>
            <person name="Avila-Pacheco J."/>
            <person name="Jiang X."/>
            <person name="Kearney S.M."/>
            <person name="Perrotta A.R."/>
            <person name="Berdy B."/>
            <person name="Zhao S."/>
            <person name="Lieberman T.D."/>
            <person name="Swanson P.K."/>
            <person name="Smith M."/>
            <person name="Roesemann S."/>
            <person name="Alexander J.E."/>
            <person name="Rich S.A."/>
            <person name="Livny J."/>
            <person name="Vlamakis H."/>
            <person name="Clish C."/>
            <person name="Bullock K."/>
            <person name="Deik A."/>
            <person name="Scott J."/>
            <person name="Pierce K.A."/>
            <person name="Xavier R.J."/>
            <person name="Alm E.J."/>
        </authorList>
    </citation>
    <scope>NUCLEOTIDE SEQUENCE [LARGE SCALE GENOMIC DNA]</scope>
    <source>
        <strain evidence="2 3">BIOML-A18</strain>
    </source>
</reference>
<feature type="transmembrane region" description="Helical" evidence="1">
    <location>
        <begin position="373"/>
        <end position="391"/>
    </location>
</feature>
<name>A0A6I3P514_STRPA</name>
<sequence length="421" mass="50005">MEANVRRIRIELVELLYYISVALSVGLFLFLNVSLFVHRNLLTVVSIATLILMIPTLLLNIRNISRSAFFFGITFLSCVLYQIIRATNTYFYSSIEIFYAIRQYTWVLLFFVLIYLFANDEKKMKRILDNTLSILSVSLLLRFFSWFSFTFLKAYLFPNILMEFGKLWYRNETSIRVDGTPLISIAMFLTFYLFLKYRDKKYLYTLMFMLLFAIFVNQTRMLIFPQIFSMILMYVYHKFPYMPLYLLFVIAGISCFFFLGGSEWFKNWMDAFNNGTSDMGLGYRYWELKYYLGLLTDYRWINGLGILTSSNPNSYFILFGPGRVQMYLDDLGFIELFVQFGLLAIFLYSYLLYMLTKLIRRMKTKQYIYERSLFIGLMANILITAPSLNIFGSQRSYSLVIILAMVFFYDYQLKRKDNKNG</sequence>
<feature type="transmembrane region" description="Helical" evidence="1">
    <location>
        <begin position="331"/>
        <end position="353"/>
    </location>
</feature>
<comment type="caution">
    <text evidence="2">The sequence shown here is derived from an EMBL/GenBank/DDBJ whole genome shotgun (WGS) entry which is preliminary data.</text>
</comment>
<feature type="transmembrane region" description="Helical" evidence="1">
    <location>
        <begin position="41"/>
        <end position="61"/>
    </location>
</feature>
<feature type="transmembrane region" description="Helical" evidence="1">
    <location>
        <begin position="300"/>
        <end position="319"/>
    </location>
</feature>